<keyword evidence="5" id="KW-0648">Protein biosynthesis</keyword>
<dbReference type="GO" id="GO:0002161">
    <property type="term" value="F:aminoacyl-tRNA deacylase activity"/>
    <property type="evidence" value="ECO:0007669"/>
    <property type="project" value="InterPro"/>
</dbReference>
<dbReference type="Pfam" id="PF00133">
    <property type="entry name" value="tRNA-synt_1"/>
    <property type="match status" value="1"/>
</dbReference>
<dbReference type="InterPro" id="IPR023586">
    <property type="entry name" value="Ile-tRNA-ligase_type2"/>
</dbReference>
<dbReference type="FunFam" id="3.40.50.620:FF:000133">
    <property type="entry name" value="Isoleucyl-tRNA synthetase, cytoplasmic"/>
    <property type="match status" value="1"/>
</dbReference>
<sequence>MGIDKYNDECRSIVTRYVEEWEKVITRTGRWIDFRNDYKTMDLKFMESVWWVFSQLYEKGLVYKGFKVMPYSTGCKTVLSNFEAGQNYKDVPDPEIMMAFPIIDDPHNASFVAWTTTPWTLPSNLALCVNGNFDYVKVRNKYTGRVYVVAESRLSALPVEKPKSSVANGPAGDPKTSSSKTRGGKSENLKDSYELLEKVKGNELVKKKYEPLFNYFSDLSDTAFRVVADNYVTDDSGTGIVHCAPAFGEDDYRVCIENQIINKGEILIVAVDDDGCFTERITDFSGRYVKDADKDIIENVKARGRLVKSGSCTHSYPFCWRSDTPLIYRAVPSWFVRVEDLKAKLLENNKQTYWVPDYVKEKRFHNWLENARDWAVSRSRFWGTPLPVWTSEDGEEVIVMDSVAKLEKLSGAKVFDLHRHNIDHITIPSSRGPEFGVLRRVDDVFDCWFESGSMPYAYIHYPFENVELFEKNFPGQFIAEGLDQTRGWLSILMVLSTALFGKPAFRNLCCNGLVLAEDGKKMSKKLKNYPSPMEVINDYGAVKDVFLPWYNAYRFLVQNAKRLEVEGLAPFSPFDIGTLKNSSNVLDQWINSATQSLVHFVRQEMDAYRLYTVVPYLLKFLDNLTNIYVRFNRKRLKGRTGEEDCRTALSTLYSVC</sequence>
<dbReference type="InterPro" id="IPR033709">
    <property type="entry name" value="Anticodon_Ile_ABEc"/>
</dbReference>
<evidence type="ECO:0000256" key="8">
    <source>
        <dbReference type="ARBA" id="ARBA00048359"/>
    </source>
</evidence>
<protein>
    <recommendedName>
        <fullName evidence="1">isoleucine--tRNA ligase</fullName>
        <ecNumber evidence="1">6.1.1.5</ecNumber>
    </recommendedName>
    <alternativeName>
        <fullName evidence="7">Isoleucyl-tRNA synthetase</fullName>
    </alternativeName>
</protein>
<dbReference type="InterPro" id="IPR002301">
    <property type="entry name" value="Ile-tRNA-ligase"/>
</dbReference>
<dbReference type="InterPro" id="IPR009008">
    <property type="entry name" value="Val/Leu/Ile-tRNA-synth_edit"/>
</dbReference>
<keyword evidence="4" id="KW-0067">ATP-binding</keyword>
<evidence type="ECO:0000256" key="1">
    <source>
        <dbReference type="ARBA" id="ARBA00013165"/>
    </source>
</evidence>
<accession>A0A6A6LI30</accession>
<dbReference type="CDD" id="cd00818">
    <property type="entry name" value="IleRS_core"/>
    <property type="match status" value="1"/>
</dbReference>
<dbReference type="Pfam" id="PF08264">
    <property type="entry name" value="Anticodon_1"/>
    <property type="match status" value="1"/>
</dbReference>
<evidence type="ECO:0000313" key="13">
    <source>
        <dbReference type="Proteomes" id="UP000467840"/>
    </source>
</evidence>
<evidence type="ECO:0000256" key="3">
    <source>
        <dbReference type="ARBA" id="ARBA00022741"/>
    </source>
</evidence>
<dbReference type="GO" id="GO:0004822">
    <property type="term" value="F:isoleucine-tRNA ligase activity"/>
    <property type="evidence" value="ECO:0007669"/>
    <property type="project" value="UniProtKB-EC"/>
</dbReference>
<keyword evidence="2" id="KW-0436">Ligase</keyword>
<dbReference type="SUPFAM" id="SSF47323">
    <property type="entry name" value="Anticodon-binding domain of a subclass of class I aminoacyl-tRNA synthetases"/>
    <property type="match status" value="1"/>
</dbReference>
<reference evidence="12 13" key="1">
    <citation type="journal article" date="2020" name="Mol. Plant">
        <title>The Chromosome-Based Rubber Tree Genome Provides New Insights into Spurge Genome Evolution and Rubber Biosynthesis.</title>
        <authorList>
            <person name="Liu J."/>
            <person name="Shi C."/>
            <person name="Shi C.C."/>
            <person name="Li W."/>
            <person name="Zhang Q.J."/>
            <person name="Zhang Y."/>
            <person name="Li K."/>
            <person name="Lu H.F."/>
            <person name="Shi C."/>
            <person name="Zhu S.T."/>
            <person name="Xiao Z.Y."/>
            <person name="Nan H."/>
            <person name="Yue Y."/>
            <person name="Zhu X.G."/>
            <person name="Wu Y."/>
            <person name="Hong X.N."/>
            <person name="Fan G.Y."/>
            <person name="Tong Y."/>
            <person name="Zhang D."/>
            <person name="Mao C.L."/>
            <person name="Liu Y.L."/>
            <person name="Hao S.J."/>
            <person name="Liu W.Q."/>
            <person name="Lv M.Q."/>
            <person name="Zhang H.B."/>
            <person name="Liu Y."/>
            <person name="Hu-Tang G.R."/>
            <person name="Wang J.P."/>
            <person name="Wang J.H."/>
            <person name="Sun Y.H."/>
            <person name="Ni S.B."/>
            <person name="Chen W.B."/>
            <person name="Zhang X.C."/>
            <person name="Jiao Y.N."/>
            <person name="Eichler E.E."/>
            <person name="Li G.H."/>
            <person name="Liu X."/>
            <person name="Gao L.Z."/>
        </authorList>
    </citation>
    <scope>NUCLEOTIDE SEQUENCE [LARGE SCALE GENOMIC DNA]</scope>
    <source>
        <strain evidence="13">cv. GT1</strain>
        <tissue evidence="12">Leaf</tissue>
    </source>
</reference>
<dbReference type="InterPro" id="IPR013155">
    <property type="entry name" value="M/V/L/I-tRNA-synth_anticd-bd"/>
</dbReference>
<evidence type="ECO:0000256" key="2">
    <source>
        <dbReference type="ARBA" id="ARBA00022598"/>
    </source>
</evidence>
<keyword evidence="13" id="KW-1185">Reference proteome</keyword>
<dbReference type="EMBL" id="JAAGAX010000010">
    <property type="protein sequence ID" value="KAF2300187.1"/>
    <property type="molecule type" value="Genomic_DNA"/>
</dbReference>
<evidence type="ECO:0000256" key="4">
    <source>
        <dbReference type="ARBA" id="ARBA00022840"/>
    </source>
</evidence>
<feature type="domain" description="Methionyl/Valyl/Leucyl/Isoleucyl-tRNA synthetase anticodon-binding" evidence="11">
    <location>
        <begin position="587"/>
        <end position="655"/>
    </location>
</feature>
<name>A0A6A6LI30_HEVBR</name>
<gene>
    <name evidence="12" type="ORF">GH714_010516</name>
</gene>
<dbReference type="Gene3D" id="3.90.740.10">
    <property type="entry name" value="Valyl/Leucyl/Isoleucyl-tRNA synthetase, editing domain"/>
    <property type="match status" value="1"/>
</dbReference>
<evidence type="ECO:0000313" key="12">
    <source>
        <dbReference type="EMBL" id="KAF2300187.1"/>
    </source>
</evidence>
<proteinExistence type="predicted"/>
<dbReference type="Gene3D" id="1.10.730.10">
    <property type="entry name" value="Isoleucyl-tRNA Synthetase, Domain 1"/>
    <property type="match status" value="1"/>
</dbReference>
<evidence type="ECO:0000256" key="5">
    <source>
        <dbReference type="ARBA" id="ARBA00022917"/>
    </source>
</evidence>
<keyword evidence="3" id="KW-0547">Nucleotide-binding</keyword>
<dbReference type="Proteomes" id="UP000467840">
    <property type="component" value="Chromosome 4"/>
</dbReference>
<comment type="caution">
    <text evidence="12">The sequence shown here is derived from an EMBL/GenBank/DDBJ whole genome shotgun (WGS) entry which is preliminary data.</text>
</comment>
<dbReference type="InterPro" id="IPR002300">
    <property type="entry name" value="aa-tRNA-synth_Ia"/>
</dbReference>
<feature type="region of interest" description="Disordered" evidence="9">
    <location>
        <begin position="161"/>
        <end position="187"/>
    </location>
</feature>
<dbReference type="EC" id="6.1.1.5" evidence="1"/>
<dbReference type="PANTHER" id="PTHR42780:SF1">
    <property type="entry name" value="ISOLEUCINE--TRNA LIGASE, CYTOPLASMIC"/>
    <property type="match status" value="1"/>
</dbReference>
<dbReference type="GO" id="GO:0000049">
    <property type="term" value="F:tRNA binding"/>
    <property type="evidence" value="ECO:0007669"/>
    <property type="project" value="InterPro"/>
</dbReference>
<evidence type="ECO:0000256" key="6">
    <source>
        <dbReference type="ARBA" id="ARBA00023146"/>
    </source>
</evidence>
<dbReference type="InterPro" id="IPR009080">
    <property type="entry name" value="tRNAsynth_Ia_anticodon-bd"/>
</dbReference>
<dbReference type="SUPFAM" id="SSF50677">
    <property type="entry name" value="ValRS/IleRS/LeuRS editing domain"/>
    <property type="match status" value="1"/>
</dbReference>
<dbReference type="GO" id="GO:0006428">
    <property type="term" value="P:isoleucyl-tRNA aminoacylation"/>
    <property type="evidence" value="ECO:0007669"/>
    <property type="project" value="InterPro"/>
</dbReference>
<evidence type="ECO:0000259" key="11">
    <source>
        <dbReference type="Pfam" id="PF08264"/>
    </source>
</evidence>
<keyword evidence="6" id="KW-0030">Aminoacyl-tRNA synthetase</keyword>
<comment type="catalytic activity">
    <reaction evidence="8">
        <text>tRNA(Ile) + L-isoleucine + ATP = L-isoleucyl-tRNA(Ile) + AMP + diphosphate</text>
        <dbReference type="Rhea" id="RHEA:11060"/>
        <dbReference type="Rhea" id="RHEA-COMP:9666"/>
        <dbReference type="Rhea" id="RHEA-COMP:9695"/>
        <dbReference type="ChEBI" id="CHEBI:30616"/>
        <dbReference type="ChEBI" id="CHEBI:33019"/>
        <dbReference type="ChEBI" id="CHEBI:58045"/>
        <dbReference type="ChEBI" id="CHEBI:78442"/>
        <dbReference type="ChEBI" id="CHEBI:78528"/>
        <dbReference type="ChEBI" id="CHEBI:456215"/>
        <dbReference type="EC" id="6.1.1.5"/>
    </reaction>
</comment>
<dbReference type="CDD" id="cd07961">
    <property type="entry name" value="Anticodon_Ia_Ile_ABEc"/>
    <property type="match status" value="1"/>
</dbReference>
<organism evidence="12 13">
    <name type="scientific">Hevea brasiliensis</name>
    <name type="common">Para rubber tree</name>
    <name type="synonym">Siphonia brasiliensis</name>
    <dbReference type="NCBI Taxonomy" id="3981"/>
    <lineage>
        <taxon>Eukaryota</taxon>
        <taxon>Viridiplantae</taxon>
        <taxon>Streptophyta</taxon>
        <taxon>Embryophyta</taxon>
        <taxon>Tracheophyta</taxon>
        <taxon>Spermatophyta</taxon>
        <taxon>Magnoliopsida</taxon>
        <taxon>eudicotyledons</taxon>
        <taxon>Gunneridae</taxon>
        <taxon>Pentapetalae</taxon>
        <taxon>rosids</taxon>
        <taxon>fabids</taxon>
        <taxon>Malpighiales</taxon>
        <taxon>Euphorbiaceae</taxon>
        <taxon>Crotonoideae</taxon>
        <taxon>Micrandreae</taxon>
        <taxon>Hevea</taxon>
    </lineage>
</organism>
<evidence type="ECO:0000256" key="9">
    <source>
        <dbReference type="SAM" id="MobiDB-lite"/>
    </source>
</evidence>
<feature type="domain" description="Aminoacyl-tRNA synthetase class Ia" evidence="10">
    <location>
        <begin position="1"/>
        <end position="541"/>
    </location>
</feature>
<dbReference type="Gene3D" id="3.40.50.620">
    <property type="entry name" value="HUPs"/>
    <property type="match status" value="2"/>
</dbReference>
<dbReference type="InterPro" id="IPR014729">
    <property type="entry name" value="Rossmann-like_a/b/a_fold"/>
</dbReference>
<dbReference type="PANTHER" id="PTHR42780">
    <property type="entry name" value="SOLEUCYL-TRNA SYNTHETASE"/>
    <property type="match status" value="1"/>
</dbReference>
<dbReference type="AlphaFoldDB" id="A0A6A6LI30"/>
<dbReference type="PRINTS" id="PR00984">
    <property type="entry name" value="TRNASYNTHILE"/>
</dbReference>
<evidence type="ECO:0000256" key="7">
    <source>
        <dbReference type="ARBA" id="ARBA00032665"/>
    </source>
</evidence>
<evidence type="ECO:0000259" key="10">
    <source>
        <dbReference type="Pfam" id="PF00133"/>
    </source>
</evidence>
<dbReference type="GO" id="GO:0005524">
    <property type="term" value="F:ATP binding"/>
    <property type="evidence" value="ECO:0007669"/>
    <property type="project" value="UniProtKB-KW"/>
</dbReference>
<dbReference type="SUPFAM" id="SSF52374">
    <property type="entry name" value="Nucleotidylyl transferase"/>
    <property type="match status" value="1"/>
</dbReference>